<organism evidence="2 3">
    <name type="scientific">Drosophila virilis</name>
    <name type="common">Fruit fly</name>
    <dbReference type="NCBI Taxonomy" id="7244"/>
    <lineage>
        <taxon>Eukaryota</taxon>
        <taxon>Metazoa</taxon>
        <taxon>Ecdysozoa</taxon>
        <taxon>Arthropoda</taxon>
        <taxon>Hexapoda</taxon>
        <taxon>Insecta</taxon>
        <taxon>Pterygota</taxon>
        <taxon>Neoptera</taxon>
        <taxon>Endopterygota</taxon>
        <taxon>Diptera</taxon>
        <taxon>Brachycera</taxon>
        <taxon>Muscomorpha</taxon>
        <taxon>Ephydroidea</taxon>
        <taxon>Drosophilidae</taxon>
        <taxon>Drosophila</taxon>
    </lineage>
</organism>
<protein>
    <submittedName>
        <fullName evidence="2">Uncharacterized protein</fullName>
    </submittedName>
</protein>
<feature type="region of interest" description="Disordered" evidence="1">
    <location>
        <begin position="68"/>
        <end position="92"/>
    </location>
</feature>
<evidence type="ECO:0000313" key="2">
    <source>
        <dbReference type="EMBL" id="KRF84846.1"/>
    </source>
</evidence>
<dbReference type="InParanoid" id="A0A0Q9WVA0"/>
<dbReference type="AlphaFoldDB" id="A0A0Q9WVA0"/>
<evidence type="ECO:0000256" key="1">
    <source>
        <dbReference type="SAM" id="MobiDB-lite"/>
    </source>
</evidence>
<evidence type="ECO:0000313" key="3">
    <source>
        <dbReference type="Proteomes" id="UP000008792"/>
    </source>
</evidence>
<dbReference type="EMBL" id="CH940647">
    <property type="protein sequence ID" value="KRF84846.1"/>
    <property type="molecule type" value="Genomic_DNA"/>
</dbReference>
<accession>A0A0Q9WVA0</accession>
<proteinExistence type="predicted"/>
<sequence length="92" mass="10679">MTARFLNRVTGAMSRMASTIKCRASNPRHIIQCREMSEKQDDTYKERCTDDGQFFKGCFKKEPRKKCPEVQERPKKSGCNNSCKDGHCRQTK</sequence>
<gene>
    <name evidence="2" type="primary">Dvir\GJ25844</name>
    <name evidence="2" type="ORF">Dvir_GJ25844</name>
</gene>
<keyword evidence="3" id="KW-1185">Reference proteome</keyword>
<dbReference type="Proteomes" id="UP000008792">
    <property type="component" value="Unassembled WGS sequence"/>
</dbReference>
<name>A0A0Q9WVA0_DROVI</name>
<reference evidence="2 3" key="1">
    <citation type="journal article" date="2007" name="Nature">
        <title>Evolution of genes and genomes on the Drosophila phylogeny.</title>
        <authorList>
            <consortium name="Drosophila 12 Genomes Consortium"/>
            <person name="Clark A.G."/>
            <person name="Eisen M.B."/>
            <person name="Smith D.R."/>
            <person name="Bergman C.M."/>
            <person name="Oliver B."/>
            <person name="Markow T.A."/>
            <person name="Kaufman T.C."/>
            <person name="Kellis M."/>
            <person name="Gelbart W."/>
            <person name="Iyer V.N."/>
            <person name="Pollard D.A."/>
            <person name="Sackton T.B."/>
            <person name="Larracuente A.M."/>
            <person name="Singh N.D."/>
            <person name="Abad J.P."/>
            <person name="Abt D.N."/>
            <person name="Adryan B."/>
            <person name="Aguade M."/>
            <person name="Akashi H."/>
            <person name="Anderson W.W."/>
            <person name="Aquadro C.F."/>
            <person name="Ardell D.H."/>
            <person name="Arguello R."/>
            <person name="Artieri C.G."/>
            <person name="Barbash D.A."/>
            <person name="Barker D."/>
            <person name="Barsanti P."/>
            <person name="Batterham P."/>
            <person name="Batzoglou S."/>
            <person name="Begun D."/>
            <person name="Bhutkar A."/>
            <person name="Blanco E."/>
            <person name="Bosak S.A."/>
            <person name="Bradley R.K."/>
            <person name="Brand A.D."/>
            <person name="Brent M.R."/>
            <person name="Brooks A.N."/>
            <person name="Brown R.H."/>
            <person name="Butlin R.K."/>
            <person name="Caggese C."/>
            <person name="Calvi B.R."/>
            <person name="Bernardo de Carvalho A."/>
            <person name="Caspi A."/>
            <person name="Castrezana S."/>
            <person name="Celniker S.E."/>
            <person name="Chang J.L."/>
            <person name="Chapple C."/>
            <person name="Chatterji S."/>
            <person name="Chinwalla A."/>
            <person name="Civetta A."/>
            <person name="Clifton S.W."/>
            <person name="Comeron J.M."/>
            <person name="Costello J.C."/>
            <person name="Coyne J.A."/>
            <person name="Daub J."/>
            <person name="David R.G."/>
            <person name="Delcher A.L."/>
            <person name="Delehaunty K."/>
            <person name="Do C.B."/>
            <person name="Ebling H."/>
            <person name="Edwards K."/>
            <person name="Eickbush T."/>
            <person name="Evans J.D."/>
            <person name="Filipski A."/>
            <person name="Findeiss S."/>
            <person name="Freyhult E."/>
            <person name="Fulton L."/>
            <person name="Fulton R."/>
            <person name="Garcia A.C."/>
            <person name="Gardiner A."/>
            <person name="Garfield D.A."/>
            <person name="Garvin B.E."/>
            <person name="Gibson G."/>
            <person name="Gilbert D."/>
            <person name="Gnerre S."/>
            <person name="Godfrey J."/>
            <person name="Good R."/>
            <person name="Gotea V."/>
            <person name="Gravely B."/>
            <person name="Greenberg A.J."/>
            <person name="Griffiths-Jones S."/>
            <person name="Gross S."/>
            <person name="Guigo R."/>
            <person name="Gustafson E.A."/>
            <person name="Haerty W."/>
            <person name="Hahn M.W."/>
            <person name="Halligan D.L."/>
            <person name="Halpern A.L."/>
            <person name="Halter G.M."/>
            <person name="Han M.V."/>
            <person name="Heger A."/>
            <person name="Hillier L."/>
            <person name="Hinrichs A.S."/>
            <person name="Holmes I."/>
            <person name="Hoskins R.A."/>
            <person name="Hubisz M.J."/>
            <person name="Hultmark D."/>
            <person name="Huntley M.A."/>
            <person name="Jaffe D.B."/>
            <person name="Jagadeeshan S."/>
            <person name="Jeck W.R."/>
            <person name="Johnson J."/>
            <person name="Jones C.D."/>
            <person name="Jordan W.C."/>
            <person name="Karpen G.H."/>
            <person name="Kataoka E."/>
            <person name="Keightley P.D."/>
            <person name="Kheradpour P."/>
            <person name="Kirkness E.F."/>
            <person name="Koerich L.B."/>
            <person name="Kristiansen K."/>
            <person name="Kudrna D."/>
            <person name="Kulathinal R.J."/>
            <person name="Kumar S."/>
            <person name="Kwok R."/>
            <person name="Lander E."/>
            <person name="Langley C.H."/>
            <person name="Lapoint R."/>
            <person name="Lazzaro B.P."/>
            <person name="Lee S.J."/>
            <person name="Levesque L."/>
            <person name="Li R."/>
            <person name="Lin C.F."/>
            <person name="Lin M.F."/>
            <person name="Lindblad-Toh K."/>
            <person name="Llopart A."/>
            <person name="Long M."/>
            <person name="Low L."/>
            <person name="Lozovsky E."/>
            <person name="Lu J."/>
            <person name="Luo M."/>
            <person name="Machado C.A."/>
            <person name="Makalowski W."/>
            <person name="Marzo M."/>
            <person name="Matsuda M."/>
            <person name="Matzkin L."/>
            <person name="McAllister B."/>
            <person name="McBride C.S."/>
            <person name="McKernan B."/>
            <person name="McKernan K."/>
            <person name="Mendez-Lago M."/>
            <person name="Minx P."/>
            <person name="Mollenhauer M.U."/>
            <person name="Montooth K."/>
            <person name="Mount S.M."/>
            <person name="Mu X."/>
            <person name="Myers E."/>
            <person name="Negre B."/>
            <person name="Newfeld S."/>
            <person name="Nielsen R."/>
            <person name="Noor M.A."/>
            <person name="O'Grady P."/>
            <person name="Pachter L."/>
            <person name="Papaceit M."/>
            <person name="Parisi M.J."/>
            <person name="Parisi M."/>
            <person name="Parts L."/>
            <person name="Pedersen J.S."/>
            <person name="Pesole G."/>
            <person name="Phillippy A.M."/>
            <person name="Ponting C.P."/>
            <person name="Pop M."/>
            <person name="Porcelli D."/>
            <person name="Powell J.R."/>
            <person name="Prohaska S."/>
            <person name="Pruitt K."/>
            <person name="Puig M."/>
            <person name="Quesneville H."/>
            <person name="Ram K.R."/>
            <person name="Rand D."/>
            <person name="Rasmussen M.D."/>
            <person name="Reed L.K."/>
            <person name="Reenan R."/>
            <person name="Reily A."/>
            <person name="Remington K.A."/>
            <person name="Rieger T.T."/>
            <person name="Ritchie M.G."/>
            <person name="Robin C."/>
            <person name="Rogers Y.H."/>
            <person name="Rohde C."/>
            <person name="Rozas J."/>
            <person name="Rubenfield M.J."/>
            <person name="Ruiz A."/>
            <person name="Russo S."/>
            <person name="Salzberg S.L."/>
            <person name="Sanchez-Gracia A."/>
            <person name="Saranga D.J."/>
            <person name="Sato H."/>
            <person name="Schaeffer S.W."/>
            <person name="Schatz M.C."/>
            <person name="Schlenke T."/>
            <person name="Schwartz R."/>
            <person name="Segarra C."/>
            <person name="Singh R.S."/>
            <person name="Sirot L."/>
            <person name="Sirota M."/>
            <person name="Sisneros N.B."/>
            <person name="Smith C.D."/>
            <person name="Smith T.F."/>
            <person name="Spieth J."/>
            <person name="Stage D.E."/>
            <person name="Stark A."/>
            <person name="Stephan W."/>
            <person name="Strausberg R.L."/>
            <person name="Strempel S."/>
            <person name="Sturgill D."/>
            <person name="Sutton G."/>
            <person name="Sutton G.G."/>
            <person name="Tao W."/>
            <person name="Teichmann S."/>
            <person name="Tobari Y.N."/>
            <person name="Tomimura Y."/>
            <person name="Tsolas J.M."/>
            <person name="Valente V.L."/>
            <person name="Venter E."/>
            <person name="Venter J.C."/>
            <person name="Vicario S."/>
            <person name="Vieira F.G."/>
            <person name="Vilella A.J."/>
            <person name="Villasante A."/>
            <person name="Walenz B."/>
            <person name="Wang J."/>
            <person name="Wasserman M."/>
            <person name="Watts T."/>
            <person name="Wilson D."/>
            <person name="Wilson R.K."/>
            <person name="Wing R.A."/>
            <person name="Wolfner M.F."/>
            <person name="Wong A."/>
            <person name="Wong G.K."/>
            <person name="Wu C.I."/>
            <person name="Wu G."/>
            <person name="Yamamoto D."/>
            <person name="Yang H.P."/>
            <person name="Yang S.P."/>
            <person name="Yorke J.A."/>
            <person name="Yoshida K."/>
            <person name="Zdobnov E."/>
            <person name="Zhang P."/>
            <person name="Zhang Y."/>
            <person name="Zimin A.V."/>
            <person name="Baldwin J."/>
            <person name="Abdouelleil A."/>
            <person name="Abdulkadir J."/>
            <person name="Abebe A."/>
            <person name="Abera B."/>
            <person name="Abreu J."/>
            <person name="Acer S.C."/>
            <person name="Aftuck L."/>
            <person name="Alexander A."/>
            <person name="An P."/>
            <person name="Anderson E."/>
            <person name="Anderson S."/>
            <person name="Arachi H."/>
            <person name="Azer M."/>
            <person name="Bachantsang P."/>
            <person name="Barry A."/>
            <person name="Bayul T."/>
            <person name="Berlin A."/>
            <person name="Bessette D."/>
            <person name="Bloom T."/>
            <person name="Blye J."/>
            <person name="Boguslavskiy L."/>
            <person name="Bonnet C."/>
            <person name="Boukhgalter B."/>
            <person name="Bourzgui I."/>
            <person name="Brown A."/>
            <person name="Cahill P."/>
            <person name="Channer S."/>
            <person name="Cheshatsang Y."/>
            <person name="Chuda L."/>
            <person name="Citroen M."/>
            <person name="Collymore A."/>
            <person name="Cooke P."/>
            <person name="Costello M."/>
            <person name="D'Aco K."/>
            <person name="Daza R."/>
            <person name="De Haan G."/>
            <person name="DeGray S."/>
            <person name="DeMaso C."/>
            <person name="Dhargay N."/>
            <person name="Dooley K."/>
            <person name="Dooley E."/>
            <person name="Doricent M."/>
            <person name="Dorje P."/>
            <person name="Dorjee K."/>
            <person name="Dupes A."/>
            <person name="Elong R."/>
            <person name="Falk J."/>
            <person name="Farina A."/>
            <person name="Faro S."/>
            <person name="Ferguson D."/>
            <person name="Fisher S."/>
            <person name="Foley C.D."/>
            <person name="Franke A."/>
            <person name="Friedrich D."/>
            <person name="Gadbois L."/>
            <person name="Gearin G."/>
            <person name="Gearin C.R."/>
            <person name="Giannoukos G."/>
            <person name="Goode T."/>
            <person name="Graham J."/>
            <person name="Grandbois E."/>
            <person name="Grewal S."/>
            <person name="Gyaltsen K."/>
            <person name="Hafez N."/>
            <person name="Hagos B."/>
            <person name="Hall J."/>
            <person name="Henson C."/>
            <person name="Hollinger A."/>
            <person name="Honan T."/>
            <person name="Huard M.D."/>
            <person name="Hughes L."/>
            <person name="Hurhula B."/>
            <person name="Husby M.E."/>
            <person name="Kamat A."/>
            <person name="Kanga B."/>
            <person name="Kashin S."/>
            <person name="Khazanovich D."/>
            <person name="Kisner P."/>
            <person name="Lance K."/>
            <person name="Lara M."/>
            <person name="Lee W."/>
            <person name="Lennon N."/>
            <person name="Letendre F."/>
            <person name="LeVine R."/>
            <person name="Lipovsky A."/>
            <person name="Liu X."/>
            <person name="Liu J."/>
            <person name="Liu S."/>
            <person name="Lokyitsang T."/>
            <person name="Lokyitsang Y."/>
            <person name="Lubonja R."/>
            <person name="Lui A."/>
            <person name="MacDonald P."/>
            <person name="Magnisalis V."/>
            <person name="Maru K."/>
            <person name="Matthews C."/>
            <person name="McCusker W."/>
            <person name="McDonough S."/>
            <person name="Mehta T."/>
            <person name="Meldrim J."/>
            <person name="Meneus L."/>
            <person name="Mihai O."/>
            <person name="Mihalev A."/>
            <person name="Mihova T."/>
            <person name="Mittelman R."/>
            <person name="Mlenga V."/>
            <person name="Montmayeur A."/>
            <person name="Mulrain L."/>
            <person name="Navidi A."/>
            <person name="Naylor J."/>
            <person name="Negash T."/>
            <person name="Nguyen T."/>
            <person name="Nguyen N."/>
            <person name="Nicol R."/>
            <person name="Norbu C."/>
            <person name="Norbu N."/>
            <person name="Novod N."/>
            <person name="O'Neill B."/>
            <person name="Osman S."/>
            <person name="Markiewicz E."/>
            <person name="Oyono O.L."/>
            <person name="Patti C."/>
            <person name="Phunkhang P."/>
            <person name="Pierre F."/>
            <person name="Priest M."/>
            <person name="Raghuraman S."/>
            <person name="Rege F."/>
            <person name="Reyes R."/>
            <person name="Rise C."/>
            <person name="Rogov P."/>
            <person name="Ross K."/>
            <person name="Ryan E."/>
            <person name="Settipalli S."/>
            <person name="Shea T."/>
            <person name="Sherpa N."/>
            <person name="Shi L."/>
            <person name="Shih D."/>
            <person name="Sparrow T."/>
            <person name="Spaulding J."/>
            <person name="Stalker J."/>
            <person name="Stange-Thomann N."/>
            <person name="Stavropoulos S."/>
            <person name="Stone C."/>
            <person name="Strader C."/>
            <person name="Tesfaye S."/>
            <person name="Thomson T."/>
            <person name="Thoulutsang Y."/>
            <person name="Thoulutsang D."/>
            <person name="Topham K."/>
            <person name="Topping I."/>
            <person name="Tsamla T."/>
            <person name="Vassiliev H."/>
            <person name="Vo A."/>
            <person name="Wangchuk T."/>
            <person name="Wangdi T."/>
            <person name="Weiand M."/>
            <person name="Wilkinson J."/>
            <person name="Wilson A."/>
            <person name="Yadav S."/>
            <person name="Young G."/>
            <person name="Yu Q."/>
            <person name="Zembek L."/>
            <person name="Zhong D."/>
            <person name="Zimmer A."/>
            <person name="Zwirko Z."/>
            <person name="Jaffe D.B."/>
            <person name="Alvarez P."/>
            <person name="Brockman W."/>
            <person name="Butler J."/>
            <person name="Chin C."/>
            <person name="Gnerre S."/>
            <person name="Grabherr M."/>
            <person name="Kleber M."/>
            <person name="Mauceli E."/>
            <person name="MacCallum I."/>
        </authorList>
    </citation>
    <scope>NUCLEOTIDE SEQUENCE [LARGE SCALE GENOMIC DNA]</scope>
    <source>
        <strain evidence="3">Tucson 15010-1051.87</strain>
    </source>
</reference>